<dbReference type="Proteomes" id="UP000242180">
    <property type="component" value="Unassembled WGS sequence"/>
</dbReference>
<dbReference type="AlphaFoldDB" id="A0A1X2HGN5"/>
<proteinExistence type="predicted"/>
<organism evidence="1 2">
    <name type="scientific">Syncephalastrum racemosum</name>
    <name type="common">Filamentous fungus</name>
    <dbReference type="NCBI Taxonomy" id="13706"/>
    <lineage>
        <taxon>Eukaryota</taxon>
        <taxon>Fungi</taxon>
        <taxon>Fungi incertae sedis</taxon>
        <taxon>Mucoromycota</taxon>
        <taxon>Mucoromycotina</taxon>
        <taxon>Mucoromycetes</taxon>
        <taxon>Mucorales</taxon>
        <taxon>Syncephalastraceae</taxon>
        <taxon>Syncephalastrum</taxon>
    </lineage>
</organism>
<dbReference type="InParanoid" id="A0A1X2HGN5"/>
<sequence length="114" mass="12805">MRSLERRGIIQCGKNIKRSKDIPNALYDNLHREPDYPQFPFSDFAAYLTSVLRSDSYMSIFNMGQPGTAFDISSMNMSMQTQSTPGLRLASCTNCKCPPLILVVVSCSHFYALP</sequence>
<comment type="caution">
    <text evidence="1">The sequence shown here is derived from an EMBL/GenBank/DDBJ whole genome shotgun (WGS) entry which is preliminary data.</text>
</comment>
<name>A0A1X2HGN5_SYNRA</name>
<keyword evidence="2" id="KW-1185">Reference proteome</keyword>
<evidence type="ECO:0000313" key="2">
    <source>
        <dbReference type="Proteomes" id="UP000242180"/>
    </source>
</evidence>
<evidence type="ECO:0000313" key="1">
    <source>
        <dbReference type="EMBL" id="ORY98059.1"/>
    </source>
</evidence>
<gene>
    <name evidence="1" type="ORF">BCR43DRAFT_259736</name>
</gene>
<protein>
    <submittedName>
        <fullName evidence="1">Uncharacterized protein</fullName>
    </submittedName>
</protein>
<reference evidence="1 2" key="1">
    <citation type="submission" date="2016-07" db="EMBL/GenBank/DDBJ databases">
        <title>Pervasive Adenine N6-methylation of Active Genes in Fungi.</title>
        <authorList>
            <consortium name="DOE Joint Genome Institute"/>
            <person name="Mondo S.J."/>
            <person name="Dannebaum R.O."/>
            <person name="Kuo R.C."/>
            <person name="Labutti K."/>
            <person name="Haridas S."/>
            <person name="Kuo A."/>
            <person name="Salamov A."/>
            <person name="Ahrendt S.R."/>
            <person name="Lipzen A."/>
            <person name="Sullivan W."/>
            <person name="Andreopoulos W.B."/>
            <person name="Clum A."/>
            <person name="Lindquist E."/>
            <person name="Daum C."/>
            <person name="Ramamoorthy G.K."/>
            <person name="Gryganskyi A."/>
            <person name="Culley D."/>
            <person name="Magnuson J.K."/>
            <person name="James T.Y."/>
            <person name="O'Malley M.A."/>
            <person name="Stajich J.E."/>
            <person name="Spatafora J.W."/>
            <person name="Visel A."/>
            <person name="Grigoriev I.V."/>
        </authorList>
    </citation>
    <scope>NUCLEOTIDE SEQUENCE [LARGE SCALE GENOMIC DNA]</scope>
    <source>
        <strain evidence="1 2">NRRL 2496</strain>
    </source>
</reference>
<accession>A0A1X2HGN5</accession>
<dbReference type="EMBL" id="MCGN01000004">
    <property type="protein sequence ID" value="ORY98059.1"/>
    <property type="molecule type" value="Genomic_DNA"/>
</dbReference>